<dbReference type="CDD" id="cd07185">
    <property type="entry name" value="OmpA_C-like"/>
    <property type="match status" value="1"/>
</dbReference>
<evidence type="ECO:0000313" key="8">
    <source>
        <dbReference type="Proteomes" id="UP000245812"/>
    </source>
</evidence>
<dbReference type="GO" id="GO:0009279">
    <property type="term" value="C:cell outer membrane"/>
    <property type="evidence" value="ECO:0007669"/>
    <property type="project" value="UniProtKB-SubCell"/>
</dbReference>
<dbReference type="InterPro" id="IPR036737">
    <property type="entry name" value="OmpA-like_sf"/>
</dbReference>
<protein>
    <submittedName>
        <fullName evidence="7">Outer membrane protein OmpA-like peptidoglycan-associated protein</fullName>
    </submittedName>
</protein>
<keyword evidence="8" id="KW-1185">Reference proteome</keyword>
<dbReference type="PROSITE" id="PS51123">
    <property type="entry name" value="OMPA_2"/>
    <property type="match status" value="1"/>
</dbReference>
<organism evidence="7 8">
    <name type="scientific">Fulvimonas soli</name>
    <dbReference type="NCBI Taxonomy" id="155197"/>
    <lineage>
        <taxon>Bacteria</taxon>
        <taxon>Pseudomonadati</taxon>
        <taxon>Pseudomonadota</taxon>
        <taxon>Gammaproteobacteria</taxon>
        <taxon>Lysobacterales</taxon>
        <taxon>Rhodanobacteraceae</taxon>
        <taxon>Fulvimonas</taxon>
    </lineage>
</organism>
<comment type="subcellular location">
    <subcellularLocation>
        <location evidence="1">Cell outer membrane</location>
    </subcellularLocation>
</comment>
<dbReference type="InterPro" id="IPR006664">
    <property type="entry name" value="OMP_bac"/>
</dbReference>
<dbReference type="InterPro" id="IPR006665">
    <property type="entry name" value="OmpA-like"/>
</dbReference>
<proteinExistence type="predicted"/>
<dbReference type="RefSeq" id="WP_109723759.1">
    <property type="nucleotide sequence ID" value="NZ_MSZV01000018.1"/>
</dbReference>
<evidence type="ECO:0000313" key="7">
    <source>
        <dbReference type="EMBL" id="PWK86761.1"/>
    </source>
</evidence>
<dbReference type="PANTHER" id="PTHR30329">
    <property type="entry name" value="STATOR ELEMENT OF FLAGELLAR MOTOR COMPLEX"/>
    <property type="match status" value="1"/>
</dbReference>
<dbReference type="PRINTS" id="PR01021">
    <property type="entry name" value="OMPADOMAIN"/>
</dbReference>
<evidence type="ECO:0000259" key="6">
    <source>
        <dbReference type="PROSITE" id="PS51123"/>
    </source>
</evidence>
<keyword evidence="5" id="KW-0732">Signal</keyword>
<evidence type="ECO:0000256" key="1">
    <source>
        <dbReference type="ARBA" id="ARBA00004442"/>
    </source>
</evidence>
<comment type="caution">
    <text evidence="7">The sequence shown here is derived from an EMBL/GenBank/DDBJ whole genome shotgun (WGS) entry which is preliminary data.</text>
</comment>
<gene>
    <name evidence="7" type="ORF">C7456_107152</name>
</gene>
<dbReference type="AlphaFoldDB" id="A0A316I0X4"/>
<name>A0A316I0X4_9GAMM</name>
<dbReference type="InterPro" id="IPR050330">
    <property type="entry name" value="Bact_OuterMem_StrucFunc"/>
</dbReference>
<evidence type="ECO:0000256" key="4">
    <source>
        <dbReference type="PROSITE-ProRule" id="PRU00473"/>
    </source>
</evidence>
<dbReference type="OrthoDB" id="9792021at2"/>
<keyword evidence="3" id="KW-0998">Cell outer membrane</keyword>
<feature type="chain" id="PRO_5016410426" evidence="5">
    <location>
        <begin position="26"/>
        <end position="335"/>
    </location>
</feature>
<accession>A0A316I0X4</accession>
<feature type="signal peptide" evidence="5">
    <location>
        <begin position="1"/>
        <end position="25"/>
    </location>
</feature>
<dbReference type="SUPFAM" id="SSF103088">
    <property type="entry name" value="OmpA-like"/>
    <property type="match status" value="1"/>
</dbReference>
<dbReference type="Proteomes" id="UP000245812">
    <property type="component" value="Unassembled WGS sequence"/>
</dbReference>
<evidence type="ECO:0000256" key="5">
    <source>
        <dbReference type="SAM" id="SignalP"/>
    </source>
</evidence>
<dbReference type="Gene3D" id="3.30.1330.60">
    <property type="entry name" value="OmpA-like domain"/>
    <property type="match status" value="1"/>
</dbReference>
<reference evidence="7 8" key="1">
    <citation type="submission" date="2018-05" db="EMBL/GenBank/DDBJ databases">
        <title>Genomic Encyclopedia of Type Strains, Phase IV (KMG-IV): sequencing the most valuable type-strain genomes for metagenomic binning, comparative biology and taxonomic classification.</title>
        <authorList>
            <person name="Goeker M."/>
        </authorList>
    </citation>
    <scope>NUCLEOTIDE SEQUENCE [LARGE SCALE GENOMIC DNA]</scope>
    <source>
        <strain evidence="7 8">DSM 14263</strain>
    </source>
</reference>
<sequence>MTGFAKRSRLALKCLLAAGLATAFAVPATHIAATDVPGSHDSPIVSRFRGSVIVGYQALDYGRMDLPMGKYEHGKLPTEAIEGRITRIAYVAPEGKEALEVFRNFQQALAVAGFQTRFECHGSDGANGCGDGFEFANAVTTPLFDPLHARNVMVQTLNAVNGNVHAITARLQRQGGPVDVALLVSKSDRNPTGILLQICESKAMATAQVTVDAKAMSEGLAQAGHIALYGIRFATDSAALDPASKDTLAQMAALLARQPSLKVYIVGHTDDTGSLAHNLALSQQRAEAVVKALVDDYRVAPARLAAKGLASFAPVASNRDEAGRARNRRVELVEQ</sequence>
<dbReference type="EMBL" id="QGHC01000007">
    <property type="protein sequence ID" value="PWK86761.1"/>
    <property type="molecule type" value="Genomic_DNA"/>
</dbReference>
<evidence type="ECO:0000256" key="3">
    <source>
        <dbReference type="ARBA" id="ARBA00023237"/>
    </source>
</evidence>
<feature type="domain" description="OmpA-like" evidence="6">
    <location>
        <begin position="220"/>
        <end position="335"/>
    </location>
</feature>
<dbReference type="Pfam" id="PF00691">
    <property type="entry name" value="OmpA"/>
    <property type="match status" value="1"/>
</dbReference>
<dbReference type="PANTHER" id="PTHR30329:SF21">
    <property type="entry name" value="LIPOPROTEIN YIAD-RELATED"/>
    <property type="match status" value="1"/>
</dbReference>
<keyword evidence="2 4" id="KW-0472">Membrane</keyword>
<evidence type="ECO:0000256" key="2">
    <source>
        <dbReference type="ARBA" id="ARBA00023136"/>
    </source>
</evidence>